<dbReference type="InterPro" id="IPR018642">
    <property type="entry name" value="DUF2066"/>
</dbReference>
<evidence type="ECO:0000313" key="2">
    <source>
        <dbReference type="EMBL" id="GLK91389.1"/>
    </source>
</evidence>
<name>A0A9W6NH21_9PSED</name>
<reference evidence="2" key="2">
    <citation type="submission" date="2023-01" db="EMBL/GenBank/DDBJ databases">
        <authorList>
            <person name="Sun Q."/>
            <person name="Evtushenko L."/>
        </authorList>
    </citation>
    <scope>NUCLEOTIDE SEQUENCE</scope>
    <source>
        <strain evidence="2">VKM B-2935</strain>
    </source>
</reference>
<evidence type="ECO:0008006" key="4">
    <source>
        <dbReference type="Google" id="ProtNLM"/>
    </source>
</evidence>
<feature type="signal peptide" evidence="1">
    <location>
        <begin position="1"/>
        <end position="25"/>
    </location>
</feature>
<keyword evidence="3" id="KW-1185">Reference proteome</keyword>
<organism evidence="2 3">
    <name type="scientific">Pseudomonas turukhanskensis</name>
    <dbReference type="NCBI Taxonomy" id="1806536"/>
    <lineage>
        <taxon>Bacteria</taxon>
        <taxon>Pseudomonadati</taxon>
        <taxon>Pseudomonadota</taxon>
        <taxon>Gammaproteobacteria</taxon>
        <taxon>Pseudomonadales</taxon>
        <taxon>Pseudomonadaceae</taxon>
        <taxon>Pseudomonas</taxon>
    </lineage>
</organism>
<feature type="chain" id="PRO_5040899861" description="DUF2066 domain-containing protein" evidence="1">
    <location>
        <begin position="26"/>
        <end position="358"/>
    </location>
</feature>
<dbReference type="Pfam" id="PF09839">
    <property type="entry name" value="DUF2066"/>
    <property type="match status" value="1"/>
</dbReference>
<keyword evidence="1" id="KW-0732">Signal</keyword>
<evidence type="ECO:0000313" key="3">
    <source>
        <dbReference type="Proteomes" id="UP001143328"/>
    </source>
</evidence>
<sequence>MRFSASLFSPLLALGLSFCSVVAQAAPVENLYQVRQPVASQQSADRATALSSALDTLVLRLTGDSKALSNPAIAALRKDPQQLVSQYGYENGPPQVLVVDFDAISTDRSLRQAGISLWSANRPAVLAWWLNTSTDGASLVGDSQPAAAPLQRAAQNRGLPLRLPIADLNEQLAGTAENLTASNPDALKEPSARYGADALLAVSAQEDGGKWQAQWRLWLGDSREQGKVEGADADAVADAVLLAVSQRLATHFVAAQGAAQDLTLDIQGADLNRYAELQRLLEPFDARLQSAVGDRLTYRVKASGEQLRAQLALARMRELPPEPVAAAPVDASVTPPGQAPSPVEPVPATATNVLHYGW</sequence>
<proteinExistence type="predicted"/>
<comment type="caution">
    <text evidence="2">The sequence shown here is derived from an EMBL/GenBank/DDBJ whole genome shotgun (WGS) entry which is preliminary data.</text>
</comment>
<dbReference type="Proteomes" id="UP001143328">
    <property type="component" value="Unassembled WGS sequence"/>
</dbReference>
<evidence type="ECO:0000256" key="1">
    <source>
        <dbReference type="SAM" id="SignalP"/>
    </source>
</evidence>
<dbReference type="EMBL" id="BSFN01000020">
    <property type="protein sequence ID" value="GLK91389.1"/>
    <property type="molecule type" value="Genomic_DNA"/>
</dbReference>
<dbReference type="AlphaFoldDB" id="A0A9W6NH21"/>
<protein>
    <recommendedName>
        <fullName evidence="4">DUF2066 domain-containing protein</fullName>
    </recommendedName>
</protein>
<gene>
    <name evidence="2" type="ORF">GCM10017655_44530</name>
</gene>
<reference evidence="2" key="1">
    <citation type="journal article" date="2014" name="Int. J. Syst. Evol. Microbiol.">
        <title>Complete genome sequence of Corynebacterium casei LMG S-19264T (=DSM 44701T), isolated from a smear-ripened cheese.</title>
        <authorList>
            <consortium name="US DOE Joint Genome Institute (JGI-PGF)"/>
            <person name="Walter F."/>
            <person name="Albersmeier A."/>
            <person name="Kalinowski J."/>
            <person name="Ruckert C."/>
        </authorList>
    </citation>
    <scope>NUCLEOTIDE SEQUENCE</scope>
    <source>
        <strain evidence="2">VKM B-2935</strain>
    </source>
</reference>
<dbReference type="RefSeq" id="WP_271197637.1">
    <property type="nucleotide sequence ID" value="NZ_BSFN01000020.1"/>
</dbReference>
<accession>A0A9W6NH21</accession>